<keyword evidence="8" id="KW-1185">Reference proteome</keyword>
<keyword evidence="5" id="KW-0119">Carbohydrate metabolism</keyword>
<dbReference type="EMBL" id="JAPEUX010000005">
    <property type="protein sequence ID" value="KAJ4351612.1"/>
    <property type="molecule type" value="Genomic_DNA"/>
</dbReference>
<dbReference type="Gene3D" id="2.70.50.70">
    <property type="match status" value="1"/>
</dbReference>
<keyword evidence="5" id="KW-0624">Polysaccharide degradation</keyword>
<comment type="function">
    <text evidence="5">Lytic polysaccharide monooxygenase (LMPO) that depolymerizes crystalline and amorphous polysaccharides via the oxidation of scissile alpha- or beta-(1-4)-glycosidic bonds, yielding C1 and/or C4 oxidation products. Catalysis by LPMOs requires the reduction of the active-site copper from Cu(II) to Cu(I) by a reducing agent and H(2)O(2) or O(2) as a cosubstrate.</text>
</comment>
<reference evidence="7" key="1">
    <citation type="submission" date="2022-10" db="EMBL/GenBank/DDBJ databases">
        <title>Tapping the CABI collections for fungal endophytes: first genome assemblies for Collariella, Neodidymelliopsis, Ascochyta clinopodiicola, Didymella pomorum, Didymosphaeria variabile, Neocosmospora piperis and Neocucurbitaria cava.</title>
        <authorList>
            <person name="Hill R."/>
        </authorList>
    </citation>
    <scope>NUCLEOTIDE SEQUENCE</scope>
    <source>
        <strain evidence="7">IMI 356815</strain>
    </source>
</reference>
<dbReference type="GO" id="GO:0005576">
    <property type="term" value="C:extracellular region"/>
    <property type="evidence" value="ECO:0007669"/>
    <property type="project" value="UniProtKB-SubCell"/>
</dbReference>
<accession>A0A9W9CA10</accession>
<evidence type="ECO:0000256" key="4">
    <source>
        <dbReference type="ARBA" id="ARBA00023157"/>
    </source>
</evidence>
<dbReference type="InterPro" id="IPR005103">
    <property type="entry name" value="AA9_LPMO"/>
</dbReference>
<keyword evidence="4 5" id="KW-1015">Disulfide bond</keyword>
<dbReference type="GO" id="GO:0008810">
    <property type="term" value="F:cellulase activity"/>
    <property type="evidence" value="ECO:0007669"/>
    <property type="project" value="UniProtKB-UniRule"/>
</dbReference>
<dbReference type="PANTHER" id="PTHR33353">
    <property type="entry name" value="PUTATIVE (AFU_ORTHOLOGUE AFUA_1G12560)-RELATED"/>
    <property type="match status" value="1"/>
</dbReference>
<evidence type="ECO:0000256" key="3">
    <source>
        <dbReference type="ARBA" id="ARBA00022525"/>
    </source>
</evidence>
<dbReference type="EC" id="1.14.99.56" evidence="5"/>
<evidence type="ECO:0000256" key="1">
    <source>
        <dbReference type="ARBA" id="ARBA00001973"/>
    </source>
</evidence>
<sequence length="284" mass="31471">MRPYQVLISQALSEANPEYTLAALSGTTLAHGGVTSYLIDGKNYTGYVWSDPYEGQHDLIQRSWHMNPLSDPASTNITCNNKGITVPGTFHASVTAGSSIRSTWVTPDGFGWPHTLGPVVAYMASCGEDCTTITDTSTLKWFKIAEEGLRDGYAIGEEDGWFQNDLWENRRTEYWNVTVPKDLKPGRYMIRHEIIMLELNPVQFYPDCAHLEVAGEGTLVPSDEYLVQFPGGYKLTGKWFKGTRSCLIDTDCDADPGIAVSGKVRGDLTTKVRTYTGLLHTFVP</sequence>
<keyword evidence="5" id="KW-0136">Cellulose degradation</keyword>
<comment type="cofactor">
    <cofactor evidence="1">
        <name>Cu(2+)</name>
        <dbReference type="ChEBI" id="CHEBI:29036"/>
    </cofactor>
</comment>
<proteinExistence type="predicted"/>
<organism evidence="7 8">
    <name type="scientific">Didymosphaeria variabile</name>
    <dbReference type="NCBI Taxonomy" id="1932322"/>
    <lineage>
        <taxon>Eukaryota</taxon>
        <taxon>Fungi</taxon>
        <taxon>Dikarya</taxon>
        <taxon>Ascomycota</taxon>
        <taxon>Pezizomycotina</taxon>
        <taxon>Dothideomycetes</taxon>
        <taxon>Pleosporomycetidae</taxon>
        <taxon>Pleosporales</taxon>
        <taxon>Massarineae</taxon>
        <taxon>Didymosphaeriaceae</taxon>
        <taxon>Didymosphaeria</taxon>
    </lineage>
</organism>
<evidence type="ECO:0000256" key="5">
    <source>
        <dbReference type="RuleBase" id="RU368122"/>
    </source>
</evidence>
<comment type="subcellular location">
    <subcellularLocation>
        <location evidence="2 5">Secreted</location>
    </subcellularLocation>
</comment>
<comment type="catalytic activity">
    <reaction evidence="5">
        <text>[(1-&gt;4)-beta-D-glucosyl]n+m + reduced acceptor + O2 = 4-dehydro-beta-D-glucosyl-[(1-&gt;4)-beta-D-glucosyl]n-1 + [(1-&gt;4)-beta-D-glucosyl]m + acceptor + H2O.</text>
        <dbReference type="EC" id="1.14.99.56"/>
    </reaction>
</comment>
<feature type="domain" description="Auxiliary Activity family 9 catalytic" evidence="6">
    <location>
        <begin position="31"/>
        <end position="236"/>
    </location>
</feature>
<keyword evidence="3 5" id="KW-0964">Secreted</keyword>
<comment type="caution">
    <text evidence="7">The sequence shown here is derived from an EMBL/GenBank/DDBJ whole genome shotgun (WGS) entry which is preliminary data.</text>
</comment>
<dbReference type="GeneID" id="80910485"/>
<evidence type="ECO:0000256" key="2">
    <source>
        <dbReference type="ARBA" id="ARBA00004613"/>
    </source>
</evidence>
<dbReference type="GO" id="GO:0030248">
    <property type="term" value="F:cellulose binding"/>
    <property type="evidence" value="ECO:0007669"/>
    <property type="project" value="UniProtKB-UniRule"/>
</dbReference>
<protein>
    <recommendedName>
        <fullName evidence="5">AA9 family lytic polysaccharide monooxygenase</fullName>
        <ecNumber evidence="5">1.14.99.56</ecNumber>
    </recommendedName>
    <alternativeName>
        <fullName evidence="5">Endo-beta-1,4-glucanase</fullName>
    </alternativeName>
    <alternativeName>
        <fullName evidence="5">Glycosyl hydrolase 61 family protein</fullName>
    </alternativeName>
</protein>
<name>A0A9W9CA10_9PLEO</name>
<comment type="domain">
    <text evidence="5">Has a modular structure: an endo-beta-1,4-glucanase catalytic module at the N-terminus, a linker rich in serines and threonines, and a C-terminal carbohydrate-binding module (CBM).</text>
</comment>
<evidence type="ECO:0000259" key="6">
    <source>
        <dbReference type="Pfam" id="PF03443"/>
    </source>
</evidence>
<dbReference type="RefSeq" id="XP_056069968.1">
    <property type="nucleotide sequence ID" value="XM_056215721.1"/>
</dbReference>
<dbReference type="GO" id="GO:0030245">
    <property type="term" value="P:cellulose catabolic process"/>
    <property type="evidence" value="ECO:0007669"/>
    <property type="project" value="UniProtKB-UniRule"/>
</dbReference>
<evidence type="ECO:0000313" key="7">
    <source>
        <dbReference type="EMBL" id="KAJ4351612.1"/>
    </source>
</evidence>
<dbReference type="CDD" id="cd21175">
    <property type="entry name" value="LPMO_AA9"/>
    <property type="match status" value="1"/>
</dbReference>
<dbReference type="InterPro" id="IPR049892">
    <property type="entry name" value="AA9"/>
</dbReference>
<gene>
    <name evidence="7" type="ORF">N0V89_006955</name>
</gene>
<dbReference type="Pfam" id="PF03443">
    <property type="entry name" value="AA9"/>
    <property type="match status" value="1"/>
</dbReference>
<evidence type="ECO:0000313" key="8">
    <source>
        <dbReference type="Proteomes" id="UP001140513"/>
    </source>
</evidence>
<dbReference type="AlphaFoldDB" id="A0A9W9CA10"/>
<dbReference type="PANTHER" id="PTHR33353:SF19">
    <property type="entry name" value="GLYCOSYLHYDROLASE FAMILY 61-8 PROTEIN"/>
    <property type="match status" value="1"/>
</dbReference>
<dbReference type="OrthoDB" id="4849160at2759"/>
<dbReference type="Proteomes" id="UP001140513">
    <property type="component" value="Unassembled WGS sequence"/>
</dbReference>